<dbReference type="RefSeq" id="WP_257822497.1">
    <property type="nucleotide sequence ID" value="NZ_JABXYM010000001.1"/>
</dbReference>
<dbReference type="Proteomes" id="UP001057753">
    <property type="component" value="Unassembled WGS sequence"/>
</dbReference>
<reference evidence="2" key="1">
    <citation type="submission" date="2020-06" db="EMBL/GenBank/DDBJ databases">
        <title>Insight into the genomes of haloalkaliphilic bacilli from Kenyan soda lakes.</title>
        <authorList>
            <person name="Mwirichia R."/>
            <person name="Villamizar G.C."/>
            <person name="Poehlein A."/>
            <person name="Mugweru J."/>
            <person name="Kipnyargis A."/>
            <person name="Kiplimo D."/>
            <person name="Orwa P."/>
            <person name="Daniel R."/>
        </authorList>
    </citation>
    <scope>NUCLEOTIDE SEQUENCE</scope>
    <source>
        <strain evidence="2">B1096_S55</strain>
    </source>
</reference>
<sequence length="275" mass="31615">MTLHLPRKYNYRMKTYSTLVLSPRDHQGFYKAAGDFISEDLEKQDSVHVNKERVNIIYPFYQYGTYPRYAPAETQYYIPGSSIKGALPDIGTEKGKPSLMVDDIRVKSEDIQLYHLQKVQNISKEDTPIEVAEFFPNVAVEMLRADSEYNGELFYVVSKSNTKLKHEPELYFREADEATRTKLEQLVQRIKGMSGQVKKEEDQLILNELRKNVQAILNEPQADRSNNFLLILGGYKGLMLSAISIRDGYNSAVYLDKTKRLPHGLVQLTLEHSNV</sequence>
<proteinExistence type="predicted"/>
<protein>
    <submittedName>
        <fullName evidence="2">Uncharacterized protein</fullName>
    </submittedName>
</protein>
<gene>
    <name evidence="2" type="ORF">HXA33_16375</name>
</gene>
<evidence type="ECO:0000313" key="2">
    <source>
        <dbReference type="EMBL" id="MCR6098117.1"/>
    </source>
</evidence>
<feature type="coiled-coil region" evidence="1">
    <location>
        <begin position="183"/>
        <end position="219"/>
    </location>
</feature>
<comment type="caution">
    <text evidence="2">The sequence shown here is derived from an EMBL/GenBank/DDBJ whole genome shotgun (WGS) entry which is preliminary data.</text>
</comment>
<keyword evidence="1" id="KW-0175">Coiled coil</keyword>
<name>A0A9Q4G0J4_SALAG</name>
<accession>A0A9Q4G0J4</accession>
<evidence type="ECO:0000313" key="3">
    <source>
        <dbReference type="Proteomes" id="UP001057753"/>
    </source>
</evidence>
<evidence type="ECO:0000256" key="1">
    <source>
        <dbReference type="SAM" id="Coils"/>
    </source>
</evidence>
<keyword evidence="3" id="KW-1185">Reference proteome</keyword>
<dbReference type="AlphaFoldDB" id="A0A9Q4G0J4"/>
<organism evidence="2 3">
    <name type="scientific">Salipaludibacillus agaradhaerens</name>
    <name type="common">Bacillus agaradhaerens</name>
    <dbReference type="NCBI Taxonomy" id="76935"/>
    <lineage>
        <taxon>Bacteria</taxon>
        <taxon>Bacillati</taxon>
        <taxon>Bacillota</taxon>
        <taxon>Bacilli</taxon>
        <taxon>Bacillales</taxon>
        <taxon>Bacillaceae</taxon>
    </lineage>
</organism>
<dbReference type="EMBL" id="JABXYM010000001">
    <property type="protein sequence ID" value="MCR6098117.1"/>
    <property type="molecule type" value="Genomic_DNA"/>
</dbReference>